<dbReference type="Gene3D" id="2.40.128.110">
    <property type="entry name" value="Lipid/polyisoprenoid-binding, YceI-like"/>
    <property type="match status" value="1"/>
</dbReference>
<dbReference type="SMART" id="SM00867">
    <property type="entry name" value="YceI"/>
    <property type="match status" value="1"/>
</dbReference>
<keyword evidence="4" id="KW-1185">Reference proteome</keyword>
<feature type="domain" description="Lipid/polyisoprenoid-binding YceI-like" evidence="2">
    <location>
        <begin position="23"/>
        <end position="189"/>
    </location>
</feature>
<feature type="signal peptide" evidence="1">
    <location>
        <begin position="1"/>
        <end position="21"/>
    </location>
</feature>
<protein>
    <submittedName>
        <fullName evidence="3">Polyisoprenoid-binding protein</fullName>
    </submittedName>
</protein>
<comment type="caution">
    <text evidence="3">The sequence shown here is derived from an EMBL/GenBank/DDBJ whole genome shotgun (WGS) entry which is preliminary data.</text>
</comment>
<dbReference type="InterPro" id="IPR036761">
    <property type="entry name" value="TTHA0802/YceI-like_sf"/>
</dbReference>
<reference evidence="3 4" key="1">
    <citation type="submission" date="2019-03" db="EMBL/GenBank/DDBJ databases">
        <title>San Antonio Military Medical Center submission to MRSN (WRAIR), pending publication.</title>
        <authorList>
            <person name="Blyth D.M."/>
            <person name="Mccarthy S.L."/>
            <person name="Schall S.E."/>
            <person name="Stam J.A."/>
            <person name="Ong A.C."/>
            <person name="Mcgann P.T."/>
        </authorList>
    </citation>
    <scope>NUCLEOTIDE SEQUENCE [LARGE SCALE GENOMIC DNA]</scope>
    <source>
        <strain evidence="3 4">MRSN571793</strain>
    </source>
</reference>
<dbReference type="OrthoDB" id="9811006at2"/>
<dbReference type="EMBL" id="SOML01000008">
    <property type="protein sequence ID" value="TFD95405.1"/>
    <property type="molecule type" value="Genomic_DNA"/>
</dbReference>
<dbReference type="AlphaFoldDB" id="A0A4Y8KZK3"/>
<evidence type="ECO:0000256" key="1">
    <source>
        <dbReference type="SAM" id="SignalP"/>
    </source>
</evidence>
<evidence type="ECO:0000259" key="2">
    <source>
        <dbReference type="SMART" id="SM00867"/>
    </source>
</evidence>
<sequence length="192" mass="21000">MKKYLILAVLAISTIAGTAQTKTWTNDPAHSRLGFVVKHLTVSEIDGRFADFSVKVTTSKADYSDAQIDLTAKVASINTDVEARDTHLKSADFFDAEKFPTLTFKSTSLKKVSKTKGKLYGNLTFHGITKPVILDVTYFGTVVNAMNNAETAGFQIKGVVKRSDFDLGPKFPEAMLSDNVQIVANVEFSPNK</sequence>
<dbReference type="SUPFAM" id="SSF101874">
    <property type="entry name" value="YceI-like"/>
    <property type="match status" value="1"/>
</dbReference>
<organism evidence="3 4">
    <name type="scientific">Dysgonomonas capnocytophagoides</name>
    <dbReference type="NCBI Taxonomy" id="45254"/>
    <lineage>
        <taxon>Bacteria</taxon>
        <taxon>Pseudomonadati</taxon>
        <taxon>Bacteroidota</taxon>
        <taxon>Bacteroidia</taxon>
        <taxon>Bacteroidales</taxon>
        <taxon>Dysgonomonadaceae</taxon>
        <taxon>Dysgonomonas</taxon>
    </lineage>
</organism>
<dbReference type="PANTHER" id="PTHR34406:SF1">
    <property type="entry name" value="PROTEIN YCEI"/>
    <property type="match status" value="1"/>
</dbReference>
<dbReference type="PANTHER" id="PTHR34406">
    <property type="entry name" value="PROTEIN YCEI"/>
    <property type="match status" value="1"/>
</dbReference>
<keyword evidence="1" id="KW-0732">Signal</keyword>
<feature type="chain" id="PRO_5021206251" evidence="1">
    <location>
        <begin position="22"/>
        <end position="192"/>
    </location>
</feature>
<dbReference type="Proteomes" id="UP000297861">
    <property type="component" value="Unassembled WGS sequence"/>
</dbReference>
<dbReference type="Pfam" id="PF04264">
    <property type="entry name" value="YceI"/>
    <property type="match status" value="1"/>
</dbReference>
<evidence type="ECO:0000313" key="3">
    <source>
        <dbReference type="EMBL" id="TFD95405.1"/>
    </source>
</evidence>
<dbReference type="InterPro" id="IPR007372">
    <property type="entry name" value="Lipid/polyisoprenoid-bd_YceI"/>
</dbReference>
<gene>
    <name evidence="3" type="ORF">E2605_13390</name>
</gene>
<proteinExistence type="predicted"/>
<dbReference type="STRING" id="1121485.GCA_000426485_01502"/>
<dbReference type="RefSeq" id="WP_026628090.1">
    <property type="nucleotide sequence ID" value="NZ_JAWZLG010000100.1"/>
</dbReference>
<accession>A0A4Y8KZK3</accession>
<evidence type="ECO:0000313" key="4">
    <source>
        <dbReference type="Proteomes" id="UP000297861"/>
    </source>
</evidence>
<name>A0A4Y8KZK3_9BACT</name>